<comment type="caution">
    <text evidence="2">The sequence shown here is derived from an EMBL/GenBank/DDBJ whole genome shotgun (WGS) entry which is preliminary data.</text>
</comment>
<name>A0A540MSH4_MALBA</name>
<dbReference type="Proteomes" id="UP000315295">
    <property type="component" value="Unassembled WGS sequence"/>
</dbReference>
<evidence type="ECO:0000313" key="2">
    <source>
        <dbReference type="EMBL" id="TQE01732.1"/>
    </source>
</evidence>
<proteinExistence type="predicted"/>
<gene>
    <name evidence="2" type="ORF">C1H46_012676</name>
</gene>
<dbReference type="EMBL" id="VIEB01000189">
    <property type="protein sequence ID" value="TQE01732.1"/>
    <property type="molecule type" value="Genomic_DNA"/>
</dbReference>
<evidence type="ECO:0000313" key="3">
    <source>
        <dbReference type="Proteomes" id="UP000315295"/>
    </source>
</evidence>
<protein>
    <submittedName>
        <fullName evidence="2">Uncharacterized protein</fullName>
    </submittedName>
</protein>
<feature type="region of interest" description="Disordered" evidence="1">
    <location>
        <begin position="194"/>
        <end position="237"/>
    </location>
</feature>
<sequence>MRGRGASQGLYIELGGSNSRMFYNPRVLEPWDVRTMDGWDCFPVAIEDSWSSLIEIALPNPRGSGGLVGCLSLGSLCSYTAPSLQPSPSHARKTSSAVPRGFEIRNSDTHVRNSAEEIKPRASTSARRLTRSAIQQGKDKLTVTVEQGLEESKSAHAAVSFSSGNILMEEIDKWLMSGDAGAIQHTCVPVKTYGKESKDTKSAVTTNTRRSTHSTHSSEENATVPENNGKEEKSGGSRKKIAELKHLAQFCLLVFGIVQCFRTDLKEMFQEVMVKAKARRGSLLPNASKSCDFLHHRSFSLGFAHKRSLQLSFRIGITQSSDAAFWGLERDARKTSSAVPRGFEIRNSDTHVRNSAEEIKPRASTSARRLTRSAIQQGKDKLTVTVEQGLEESKSAHAAVSFSSEMFQEVMVKAKARRGSLLPNASKSCDFLHHRSFSLGFAHKRSLQLSFRIGITQSSDAAFWGLERGKTVLPSLHMFERENSQPSTPACAQSREPY</sequence>
<reference evidence="2 3" key="1">
    <citation type="journal article" date="2019" name="G3 (Bethesda)">
        <title>Sequencing of a Wild Apple (Malus baccata) Genome Unravels the Differences Between Cultivated and Wild Apple Species Regarding Disease Resistance and Cold Tolerance.</title>
        <authorList>
            <person name="Chen X."/>
        </authorList>
    </citation>
    <scope>NUCLEOTIDE SEQUENCE [LARGE SCALE GENOMIC DNA]</scope>
    <source>
        <strain evidence="3">cv. Shandingzi</strain>
        <tissue evidence="2">Leaves</tissue>
    </source>
</reference>
<feature type="compositionally biased region" description="Basic and acidic residues" evidence="1">
    <location>
        <begin position="228"/>
        <end position="237"/>
    </location>
</feature>
<accession>A0A540MSH4</accession>
<organism evidence="2 3">
    <name type="scientific">Malus baccata</name>
    <name type="common">Siberian crab apple</name>
    <name type="synonym">Pyrus baccata</name>
    <dbReference type="NCBI Taxonomy" id="106549"/>
    <lineage>
        <taxon>Eukaryota</taxon>
        <taxon>Viridiplantae</taxon>
        <taxon>Streptophyta</taxon>
        <taxon>Embryophyta</taxon>
        <taxon>Tracheophyta</taxon>
        <taxon>Spermatophyta</taxon>
        <taxon>Magnoliopsida</taxon>
        <taxon>eudicotyledons</taxon>
        <taxon>Gunneridae</taxon>
        <taxon>Pentapetalae</taxon>
        <taxon>rosids</taxon>
        <taxon>fabids</taxon>
        <taxon>Rosales</taxon>
        <taxon>Rosaceae</taxon>
        <taxon>Amygdaloideae</taxon>
        <taxon>Maleae</taxon>
        <taxon>Malus</taxon>
    </lineage>
</organism>
<keyword evidence="3" id="KW-1185">Reference proteome</keyword>
<evidence type="ECO:0000256" key="1">
    <source>
        <dbReference type="SAM" id="MobiDB-lite"/>
    </source>
</evidence>
<dbReference type="AlphaFoldDB" id="A0A540MSH4"/>